<dbReference type="Gene3D" id="3.50.50.60">
    <property type="entry name" value="FAD/NAD(P)-binding domain"/>
    <property type="match status" value="1"/>
</dbReference>
<dbReference type="Proteomes" id="UP000682202">
    <property type="component" value="Chromosome"/>
</dbReference>
<dbReference type="InterPro" id="IPR038732">
    <property type="entry name" value="HpyO/CreE_NAD-binding"/>
</dbReference>
<evidence type="ECO:0000259" key="1">
    <source>
        <dbReference type="Pfam" id="PF13454"/>
    </source>
</evidence>
<organism evidence="2 3">
    <name type="scientific">Mycobacterium spongiae</name>
    <dbReference type="NCBI Taxonomy" id="886343"/>
    <lineage>
        <taxon>Bacteria</taxon>
        <taxon>Bacillati</taxon>
        <taxon>Actinomycetota</taxon>
        <taxon>Actinomycetes</taxon>
        <taxon>Mycobacteriales</taxon>
        <taxon>Mycobacteriaceae</taxon>
        <taxon>Mycobacterium</taxon>
    </lineage>
</organism>
<evidence type="ECO:0000313" key="2">
    <source>
        <dbReference type="EMBL" id="QUR69705.1"/>
    </source>
</evidence>
<keyword evidence="3" id="KW-1185">Reference proteome</keyword>
<proteinExistence type="predicted"/>
<sequence length="528" mass="57982">MTLLELAEALLSAAPKIGKLRIAVVERDDQLWCGIPYGRRSSIGSLAIQKLDEFVHEPERSSYIAWLERHKPRWLALFRRQGGEAAERWIRDNRAALDAGRWGELYLPRFLFGDFISEQVDAGIAQLAERELAEIVTIRAEATSARYTDGRHVIGLNPAGHGPTAIEAAKVIVAIGSPPARTILADDSEPPFAYVNDFYSPSAQTNLEQLCQALNKVEPLERRNVLVVGSNATSLEVLYLMRHHARIRQQVNSITVISRSGALPHLIRDQPPEYGFPRIRALLSAETVDAADLMSAIRDDLGTAQKRSLNLADCHHAIGALIGQVLQRMTLPQQEEFFCVHGMNFTKLVRRAGRDYRQATDELAAQDALSLLAGEVVRVHACAPGQPIATLSYRAEGAEHTHPLPFAAVVNCAGFEELDECSSPFLVSIMCNKLGRPNRTNRGLLVNDAFEATPDFFVIGPLVGGNFNSTMRFWHVENAPRIRSLAKSLATNLVASLRTASKTSRVTQTPTSAAANPRANVTLANNVG</sequence>
<dbReference type="KEGG" id="mspg:F6B93_09645"/>
<gene>
    <name evidence="2" type="ORF">F6B93_09645</name>
</gene>
<dbReference type="AlphaFoldDB" id="A0A975K1M8"/>
<dbReference type="PANTHER" id="PTHR40254">
    <property type="entry name" value="BLR0577 PROTEIN"/>
    <property type="match status" value="1"/>
</dbReference>
<dbReference type="EMBL" id="CP046600">
    <property type="protein sequence ID" value="QUR69705.1"/>
    <property type="molecule type" value="Genomic_DNA"/>
</dbReference>
<reference evidence="2" key="1">
    <citation type="submission" date="2019-12" db="EMBL/GenBank/DDBJ databases">
        <title>Mycobacterium spongiae sp. nov.</title>
        <authorList>
            <person name="Stinear T."/>
        </authorList>
    </citation>
    <scope>NUCLEOTIDE SEQUENCE</scope>
    <source>
        <strain evidence="2">FSD4b-SM</strain>
    </source>
</reference>
<dbReference type="Pfam" id="PF13454">
    <property type="entry name" value="NAD_binding_9"/>
    <property type="match status" value="1"/>
</dbReference>
<dbReference type="SUPFAM" id="SSF51905">
    <property type="entry name" value="FAD/NAD(P)-binding domain"/>
    <property type="match status" value="1"/>
</dbReference>
<evidence type="ECO:0000313" key="3">
    <source>
        <dbReference type="Proteomes" id="UP000682202"/>
    </source>
</evidence>
<dbReference type="PANTHER" id="PTHR40254:SF1">
    <property type="entry name" value="BLR0577 PROTEIN"/>
    <property type="match status" value="1"/>
</dbReference>
<dbReference type="InterPro" id="IPR052189">
    <property type="entry name" value="L-asp_N-monooxygenase_NS-form"/>
</dbReference>
<dbReference type="InterPro" id="IPR036188">
    <property type="entry name" value="FAD/NAD-bd_sf"/>
</dbReference>
<protein>
    <recommendedName>
        <fullName evidence="1">FAD-dependent urate hydroxylase HpyO/Asp monooxygenase CreE-like FAD/NAD(P)-binding domain-containing protein</fullName>
    </recommendedName>
</protein>
<name>A0A975K1M8_9MYCO</name>
<accession>A0A975K1M8</accession>
<feature type="domain" description="FAD-dependent urate hydroxylase HpyO/Asp monooxygenase CreE-like FAD/NAD(P)-binding" evidence="1">
    <location>
        <begin position="6"/>
        <end position="177"/>
    </location>
</feature>